<feature type="domain" description="SH3" evidence="3">
    <location>
        <begin position="1"/>
        <end position="59"/>
    </location>
</feature>
<organism evidence="5">
    <name type="scientific">Gongylonema pulchrum</name>
    <dbReference type="NCBI Taxonomy" id="637853"/>
    <lineage>
        <taxon>Eukaryota</taxon>
        <taxon>Metazoa</taxon>
        <taxon>Ecdysozoa</taxon>
        <taxon>Nematoda</taxon>
        <taxon>Chromadorea</taxon>
        <taxon>Rhabditida</taxon>
        <taxon>Spirurina</taxon>
        <taxon>Spiruromorpha</taxon>
        <taxon>Spiruroidea</taxon>
        <taxon>Gongylonematidae</taxon>
        <taxon>Gongylonema</taxon>
    </lineage>
</organism>
<dbReference type="InterPro" id="IPR053086">
    <property type="entry name" value="RhoGEF_domain"/>
</dbReference>
<dbReference type="Gene3D" id="2.30.30.40">
    <property type="entry name" value="SH3 Domains"/>
    <property type="match status" value="1"/>
</dbReference>
<sequence length="210" mass="24028">LLSAEAVWDHVAILPDELPFAIGDIVSVLDYSSHAELWYGSCRERTGWFPSSYVRVLNGSTASSESIPSSYFPQSMRFLRAKIVQELMQTERDYVNLLQNIVQGFVEQCRRRSDLFPAARVQRLFGNIESIYALHCKFLRELELAFNQSIPESSAIGTVFLRNRSKFAIYSEYCNNRPVSSAELAALTEQPHYYQFFEVCFEKLINSVGV</sequence>
<dbReference type="InterPro" id="IPR001452">
    <property type="entry name" value="SH3_domain"/>
</dbReference>
<dbReference type="GO" id="GO:0005085">
    <property type="term" value="F:guanyl-nucleotide exchange factor activity"/>
    <property type="evidence" value="ECO:0007669"/>
    <property type="project" value="InterPro"/>
</dbReference>
<proteinExistence type="predicted"/>
<keyword evidence="1 2" id="KW-0728">SH3 domain</keyword>
<dbReference type="Pfam" id="PF00621">
    <property type="entry name" value="RhoGEF"/>
    <property type="match status" value="1"/>
</dbReference>
<name>A0A183D3T3_9BILA</name>
<reference evidence="5" key="1">
    <citation type="submission" date="2016-06" db="UniProtKB">
        <authorList>
            <consortium name="WormBaseParasite"/>
        </authorList>
    </citation>
    <scope>IDENTIFICATION</scope>
</reference>
<evidence type="ECO:0000256" key="2">
    <source>
        <dbReference type="PROSITE-ProRule" id="PRU00192"/>
    </source>
</evidence>
<dbReference type="PROSITE" id="PS50002">
    <property type="entry name" value="SH3"/>
    <property type="match status" value="1"/>
</dbReference>
<dbReference type="SUPFAM" id="SSF50044">
    <property type="entry name" value="SH3-domain"/>
    <property type="match status" value="1"/>
</dbReference>
<evidence type="ECO:0000259" key="3">
    <source>
        <dbReference type="PROSITE" id="PS50002"/>
    </source>
</evidence>
<evidence type="ECO:0000256" key="1">
    <source>
        <dbReference type="ARBA" id="ARBA00022443"/>
    </source>
</evidence>
<feature type="domain" description="DH" evidence="4">
    <location>
        <begin position="79"/>
        <end position="198"/>
    </location>
</feature>
<dbReference type="SMART" id="SM00326">
    <property type="entry name" value="SH3"/>
    <property type="match status" value="1"/>
</dbReference>
<dbReference type="SUPFAM" id="SSF48065">
    <property type="entry name" value="DBL homology domain (DH-domain)"/>
    <property type="match status" value="1"/>
</dbReference>
<dbReference type="Pfam" id="PF07653">
    <property type="entry name" value="SH3_2"/>
    <property type="match status" value="1"/>
</dbReference>
<dbReference type="Gene3D" id="1.20.900.10">
    <property type="entry name" value="Dbl homology (DH) domain"/>
    <property type="match status" value="1"/>
</dbReference>
<evidence type="ECO:0000313" key="5">
    <source>
        <dbReference type="WBParaSite" id="GPUH_0000338001-mRNA-1"/>
    </source>
</evidence>
<dbReference type="SMART" id="SM00325">
    <property type="entry name" value="RhoGEF"/>
    <property type="match status" value="1"/>
</dbReference>
<dbReference type="PANTHER" id="PTHR45834:SF3">
    <property type="entry name" value="RHO GUANINE NUCLEOTIDE EXCHANGE FACTOR 3, ISOFORM L"/>
    <property type="match status" value="1"/>
</dbReference>
<dbReference type="PANTHER" id="PTHR45834">
    <property type="entry name" value="RHO GUANINE NUCLEOTIDE EXCHANGE FACTOR 9-RELATED"/>
    <property type="match status" value="1"/>
</dbReference>
<dbReference type="InterPro" id="IPR036028">
    <property type="entry name" value="SH3-like_dom_sf"/>
</dbReference>
<dbReference type="AlphaFoldDB" id="A0A183D3T3"/>
<dbReference type="PROSITE" id="PS50010">
    <property type="entry name" value="DH_2"/>
    <property type="match status" value="1"/>
</dbReference>
<dbReference type="InterPro" id="IPR000219">
    <property type="entry name" value="DH_dom"/>
</dbReference>
<dbReference type="WBParaSite" id="GPUH_0000338001-mRNA-1">
    <property type="protein sequence ID" value="GPUH_0000338001-mRNA-1"/>
    <property type="gene ID" value="GPUH_0000338001"/>
</dbReference>
<evidence type="ECO:0000259" key="4">
    <source>
        <dbReference type="PROSITE" id="PS50010"/>
    </source>
</evidence>
<protein>
    <submittedName>
        <fullName evidence="5">DH domain-containing protein</fullName>
    </submittedName>
</protein>
<dbReference type="InterPro" id="IPR035899">
    <property type="entry name" value="DBL_dom_sf"/>
</dbReference>
<dbReference type="CDD" id="cd00160">
    <property type="entry name" value="RhoGEF"/>
    <property type="match status" value="1"/>
</dbReference>
<dbReference type="GO" id="GO:0005829">
    <property type="term" value="C:cytosol"/>
    <property type="evidence" value="ECO:0007669"/>
    <property type="project" value="TreeGrafter"/>
</dbReference>
<dbReference type="CDD" id="cd11828">
    <property type="entry name" value="SH3_ARHGEF9_like"/>
    <property type="match status" value="1"/>
</dbReference>
<accession>A0A183D3T3</accession>